<gene>
    <name evidence="3" type="ORF">SU32_01670</name>
</gene>
<dbReference type="OrthoDB" id="7870871at2"/>
<dbReference type="STRING" id="1514904.SU32_01670"/>
<keyword evidence="1" id="KW-0175">Coiled coil</keyword>
<dbReference type="AlphaFoldDB" id="A0A0M9GPQ0"/>
<evidence type="ECO:0000313" key="3">
    <source>
        <dbReference type="EMBL" id="KPB02489.1"/>
    </source>
</evidence>
<name>A0A0M9GPQ0_9HYPH</name>
<protein>
    <submittedName>
        <fullName evidence="3">Uncharacterized protein</fullName>
    </submittedName>
</protein>
<organism evidence="3 4">
    <name type="scientific">Ahrensia marina</name>
    <dbReference type="NCBI Taxonomy" id="1514904"/>
    <lineage>
        <taxon>Bacteria</taxon>
        <taxon>Pseudomonadati</taxon>
        <taxon>Pseudomonadota</taxon>
        <taxon>Alphaproteobacteria</taxon>
        <taxon>Hyphomicrobiales</taxon>
        <taxon>Ahrensiaceae</taxon>
        <taxon>Ahrensia</taxon>
    </lineage>
</organism>
<feature type="coiled-coil region" evidence="1">
    <location>
        <begin position="60"/>
        <end position="87"/>
    </location>
</feature>
<dbReference type="Proteomes" id="UP000038011">
    <property type="component" value="Unassembled WGS sequence"/>
</dbReference>
<proteinExistence type="predicted"/>
<sequence>MIALKQVTISAALFAALTATSAIAENGRYVMEKTENGYVRMDTQSGAMSVCQTKNDQIICKMAADERAAFNEDIAALEDRIAALEEKFAGGAPMANKDGLPSDEEFERGLGYMEKFMRRFMGIAKEFGESETAN</sequence>
<reference evidence="3 4" key="1">
    <citation type="submission" date="2015-01" db="EMBL/GenBank/DDBJ databases">
        <title>Ahrensia donghaiensis sp. nov., a novel dimethylsulphoniopropionate-cleavage bacterium isolated from seawater and emended descriptions of the genus Ahrensia and Ahrensia kielensis.</title>
        <authorList>
            <person name="Liu J."/>
        </authorList>
    </citation>
    <scope>NUCLEOTIDE SEQUENCE [LARGE SCALE GENOMIC DNA]</scope>
    <source>
        <strain evidence="3 4">LZD062</strain>
    </source>
</reference>
<feature type="chain" id="PRO_5005836496" evidence="2">
    <location>
        <begin position="25"/>
        <end position="134"/>
    </location>
</feature>
<feature type="signal peptide" evidence="2">
    <location>
        <begin position="1"/>
        <end position="24"/>
    </location>
</feature>
<dbReference type="RefSeq" id="WP_053997597.1">
    <property type="nucleotide sequence ID" value="NZ_JXMU01000002.1"/>
</dbReference>
<keyword evidence="4" id="KW-1185">Reference proteome</keyword>
<dbReference type="EMBL" id="JXMU01000002">
    <property type="protein sequence ID" value="KPB02489.1"/>
    <property type="molecule type" value="Genomic_DNA"/>
</dbReference>
<evidence type="ECO:0000256" key="1">
    <source>
        <dbReference type="SAM" id="Coils"/>
    </source>
</evidence>
<evidence type="ECO:0000256" key="2">
    <source>
        <dbReference type="SAM" id="SignalP"/>
    </source>
</evidence>
<evidence type="ECO:0000313" key="4">
    <source>
        <dbReference type="Proteomes" id="UP000038011"/>
    </source>
</evidence>
<dbReference type="PATRIC" id="fig|1514904.3.peg.1531"/>
<comment type="caution">
    <text evidence="3">The sequence shown here is derived from an EMBL/GenBank/DDBJ whole genome shotgun (WGS) entry which is preliminary data.</text>
</comment>
<keyword evidence="2" id="KW-0732">Signal</keyword>
<accession>A0A0M9GPQ0</accession>